<organism evidence="3 4">
    <name type="scientific">Leucocoprinus leucothites</name>
    <dbReference type="NCBI Taxonomy" id="201217"/>
    <lineage>
        <taxon>Eukaryota</taxon>
        <taxon>Fungi</taxon>
        <taxon>Dikarya</taxon>
        <taxon>Basidiomycota</taxon>
        <taxon>Agaricomycotina</taxon>
        <taxon>Agaricomycetes</taxon>
        <taxon>Agaricomycetidae</taxon>
        <taxon>Agaricales</taxon>
        <taxon>Agaricineae</taxon>
        <taxon>Agaricaceae</taxon>
        <taxon>Leucocoprinus</taxon>
    </lineage>
</organism>
<feature type="transmembrane region" description="Helical" evidence="2">
    <location>
        <begin position="582"/>
        <end position="601"/>
    </location>
</feature>
<dbReference type="PANTHER" id="PTHR34391:SF1">
    <property type="entry name" value="UPF0658 GOLGI APPARATUS MEMBRANE PROTEIN C1952.10C-RELATED"/>
    <property type="match status" value="1"/>
</dbReference>
<keyword evidence="4" id="KW-1185">Reference proteome</keyword>
<evidence type="ECO:0008006" key="5">
    <source>
        <dbReference type="Google" id="ProtNLM"/>
    </source>
</evidence>
<protein>
    <recommendedName>
        <fullName evidence="5">SET domain-containing protein</fullName>
    </recommendedName>
</protein>
<accession>A0A8H5G474</accession>
<reference evidence="3 4" key="1">
    <citation type="journal article" date="2020" name="ISME J.">
        <title>Uncovering the hidden diversity of litter-decomposition mechanisms in mushroom-forming fungi.</title>
        <authorList>
            <person name="Floudas D."/>
            <person name="Bentzer J."/>
            <person name="Ahren D."/>
            <person name="Johansson T."/>
            <person name="Persson P."/>
            <person name="Tunlid A."/>
        </authorList>
    </citation>
    <scope>NUCLEOTIDE SEQUENCE [LARGE SCALE GENOMIC DNA]</scope>
    <source>
        <strain evidence="3 4">CBS 146.42</strain>
    </source>
</reference>
<evidence type="ECO:0000313" key="4">
    <source>
        <dbReference type="Proteomes" id="UP000559027"/>
    </source>
</evidence>
<dbReference type="SUPFAM" id="SSF82199">
    <property type="entry name" value="SET domain"/>
    <property type="match status" value="1"/>
</dbReference>
<sequence>MSLHLLLHRPHSPSDLSKDNAFGPYISILPSDFDAHPLTWLIRPRDPDAEREDLDMGHDLLEHTPRGVLNTLEGVAARFRRDWERRDNPTILAEAKKQGRKLQSLDSSVVEQEFLWGWLNVNTRCIYHRLCPTRQDPGNMTMCPVLDFANHTNELPYTYPEPSKAEVWNQAPSKTFGDDFILLSPKDKTLYPGEEVFLKYGSHSNRTLFTEYGFINNLDLNLLESGKLGLEADMTWRMSKFFAKRGNIGTWMEELLKSTDYWGPVLCRALGTAQHGEELKNHQEIESSIGPQLEPSFLESDNGSGTPSSNEGSACFHPHNYYSTEAIVVLAMVAITFGMVRGEVDIAESRYRTLSCYLALFALAEIFELLMAFDALRLRNIIQLIGILAFHLAMMVFAALQVHQTRTALVSENCANTTSITLCGGPGSLWQRVLPFLIVAPCIIAASWLFMLFWIKKLYAEFGWAIFHVVGANPKMKTMYQYYQIMICLLKFDFFCFTGVTMQLLILVLAKNEAEFGVTVAAIPVVLVLLILCGIAVQREIKLIMSISLVLMLAAQSYFLYKLVRFYEPQSREQYLTTRATLTVFTIVAFILLFATFAVGLRCFADFDRGLQTSKVQSVSARPKISTKASANMSEYQSGYQGPPLGPRISIE</sequence>
<feature type="compositionally biased region" description="Polar residues" evidence="1">
    <location>
        <begin position="630"/>
        <end position="640"/>
    </location>
</feature>
<keyword evidence="2" id="KW-1133">Transmembrane helix</keyword>
<feature type="transmembrane region" description="Helical" evidence="2">
    <location>
        <begin position="516"/>
        <end position="537"/>
    </location>
</feature>
<evidence type="ECO:0000256" key="1">
    <source>
        <dbReference type="SAM" id="MobiDB-lite"/>
    </source>
</evidence>
<dbReference type="AlphaFoldDB" id="A0A8H5G474"/>
<feature type="transmembrane region" description="Helical" evidence="2">
    <location>
        <begin position="543"/>
        <end position="561"/>
    </location>
</feature>
<dbReference type="Gene3D" id="3.90.1410.10">
    <property type="entry name" value="set domain protein methyltransferase, domain 1"/>
    <property type="match status" value="1"/>
</dbReference>
<comment type="caution">
    <text evidence="3">The sequence shown here is derived from an EMBL/GenBank/DDBJ whole genome shotgun (WGS) entry which is preliminary data.</text>
</comment>
<keyword evidence="2" id="KW-0812">Transmembrane</keyword>
<evidence type="ECO:0000313" key="3">
    <source>
        <dbReference type="EMBL" id="KAF5357916.1"/>
    </source>
</evidence>
<dbReference type="PANTHER" id="PTHR34391">
    <property type="entry name" value="UPF0658 GOLGI APPARATUS MEMBRANE PROTEIN C1952.10C-RELATED"/>
    <property type="match status" value="1"/>
</dbReference>
<dbReference type="Proteomes" id="UP000559027">
    <property type="component" value="Unassembled WGS sequence"/>
</dbReference>
<evidence type="ECO:0000256" key="2">
    <source>
        <dbReference type="SAM" id="Phobius"/>
    </source>
</evidence>
<dbReference type="InterPro" id="IPR046341">
    <property type="entry name" value="SET_dom_sf"/>
</dbReference>
<dbReference type="EMBL" id="JAACJO010000005">
    <property type="protein sequence ID" value="KAF5357916.1"/>
    <property type="molecule type" value="Genomic_DNA"/>
</dbReference>
<feature type="region of interest" description="Disordered" evidence="1">
    <location>
        <begin position="630"/>
        <end position="652"/>
    </location>
</feature>
<name>A0A8H5G474_9AGAR</name>
<feature type="transmembrane region" description="Helical" evidence="2">
    <location>
        <begin position="354"/>
        <end position="375"/>
    </location>
</feature>
<dbReference type="OrthoDB" id="2448307at2759"/>
<gene>
    <name evidence="3" type="ORF">D9756_001588</name>
</gene>
<keyword evidence="2" id="KW-0472">Membrane</keyword>
<dbReference type="InterPro" id="IPR040410">
    <property type="entry name" value="UPF0658_Golgi"/>
</dbReference>
<feature type="transmembrane region" description="Helical" evidence="2">
    <location>
        <begin position="482"/>
        <end position="509"/>
    </location>
</feature>
<feature type="transmembrane region" description="Helical" evidence="2">
    <location>
        <begin position="381"/>
        <end position="400"/>
    </location>
</feature>
<dbReference type="GO" id="GO:0005794">
    <property type="term" value="C:Golgi apparatus"/>
    <property type="evidence" value="ECO:0007669"/>
    <property type="project" value="TreeGrafter"/>
</dbReference>
<proteinExistence type="predicted"/>
<feature type="transmembrane region" description="Helical" evidence="2">
    <location>
        <begin position="433"/>
        <end position="455"/>
    </location>
</feature>